<reference evidence="4 5" key="1">
    <citation type="submission" date="2018-11" db="EMBL/GenBank/DDBJ databases">
        <title>Genome sequence of Saitozyma podzolica DSM 27192.</title>
        <authorList>
            <person name="Aliyu H."/>
            <person name="Gorte O."/>
            <person name="Ochsenreither K."/>
        </authorList>
    </citation>
    <scope>NUCLEOTIDE SEQUENCE [LARGE SCALE GENOMIC DNA]</scope>
    <source>
        <strain evidence="4 5">DSM 27192</strain>
    </source>
</reference>
<dbReference type="OrthoDB" id="2432613at2759"/>
<feature type="domain" description="Yeast cell wall synthesis Kre9/Knh1-like N-terminal" evidence="3">
    <location>
        <begin position="25"/>
        <end position="118"/>
    </location>
</feature>
<accession>A0A427YX34</accession>
<dbReference type="AlphaFoldDB" id="A0A427YX34"/>
<dbReference type="InterPro" id="IPR052982">
    <property type="entry name" value="SRP1/TIP1-like"/>
</dbReference>
<protein>
    <recommendedName>
        <fullName evidence="3">Yeast cell wall synthesis Kre9/Knh1-like N-terminal domain-containing protein</fullName>
    </recommendedName>
</protein>
<sequence>MHALSLAASLLPLLGLASAIVTPTSPDATTVVKQGDQITALWTADPTGTWKNVGIQLMTGDNLDMIALETLATGIDGTTTTSFSAAAPAVSPNAAIYFLQFTNGGDMTNVTWTTRFTIAGADGSSTQPTNSTVYSGTTVAWGTGVLLDSNSTAAVSGVTSASASASAAASTGLTIYTSLSSTAAAAAVVSGSASVSASASASASKTSASAATSSKSSAGRVAVSGLGALLAGVLGVAML</sequence>
<dbReference type="PANTHER" id="PTHR40633:SF1">
    <property type="entry name" value="GPI ANCHORED SERINE-THREONINE RICH PROTEIN (AFU_ORTHOLOGUE AFUA_1G03630)"/>
    <property type="match status" value="1"/>
</dbReference>
<evidence type="ECO:0000259" key="3">
    <source>
        <dbReference type="Pfam" id="PF10342"/>
    </source>
</evidence>
<dbReference type="EMBL" id="RSCD01000001">
    <property type="protein sequence ID" value="RSH95648.1"/>
    <property type="molecule type" value="Genomic_DNA"/>
</dbReference>
<evidence type="ECO:0000256" key="2">
    <source>
        <dbReference type="SAM" id="SignalP"/>
    </source>
</evidence>
<dbReference type="InterPro" id="IPR018466">
    <property type="entry name" value="Kre9/Knh1-like_N"/>
</dbReference>
<comment type="caution">
    <text evidence="4">The sequence shown here is derived from an EMBL/GenBank/DDBJ whole genome shotgun (WGS) entry which is preliminary data.</text>
</comment>
<keyword evidence="5" id="KW-1185">Reference proteome</keyword>
<organism evidence="4 5">
    <name type="scientific">Saitozyma podzolica</name>
    <dbReference type="NCBI Taxonomy" id="1890683"/>
    <lineage>
        <taxon>Eukaryota</taxon>
        <taxon>Fungi</taxon>
        <taxon>Dikarya</taxon>
        <taxon>Basidiomycota</taxon>
        <taxon>Agaricomycotina</taxon>
        <taxon>Tremellomycetes</taxon>
        <taxon>Tremellales</taxon>
        <taxon>Trimorphomycetaceae</taxon>
        <taxon>Saitozyma</taxon>
    </lineage>
</organism>
<keyword evidence="1 2" id="KW-0732">Signal</keyword>
<feature type="signal peptide" evidence="2">
    <location>
        <begin position="1"/>
        <end position="19"/>
    </location>
</feature>
<proteinExistence type="predicted"/>
<dbReference type="Proteomes" id="UP000279259">
    <property type="component" value="Unassembled WGS sequence"/>
</dbReference>
<evidence type="ECO:0000256" key="1">
    <source>
        <dbReference type="ARBA" id="ARBA00022729"/>
    </source>
</evidence>
<dbReference type="PANTHER" id="PTHR40633">
    <property type="entry name" value="MATRIX PROTEIN, PUTATIVE (AFU_ORTHOLOGUE AFUA_8G05410)-RELATED"/>
    <property type="match status" value="1"/>
</dbReference>
<evidence type="ECO:0000313" key="4">
    <source>
        <dbReference type="EMBL" id="RSH95648.1"/>
    </source>
</evidence>
<evidence type="ECO:0000313" key="5">
    <source>
        <dbReference type="Proteomes" id="UP000279259"/>
    </source>
</evidence>
<feature type="chain" id="PRO_5019424199" description="Yeast cell wall synthesis Kre9/Knh1-like N-terminal domain-containing protein" evidence="2">
    <location>
        <begin position="20"/>
        <end position="239"/>
    </location>
</feature>
<name>A0A427YX34_9TREE</name>
<dbReference type="STRING" id="1890683.A0A427YX34"/>
<dbReference type="Pfam" id="PF10342">
    <property type="entry name" value="Kre9_KNH"/>
    <property type="match status" value="1"/>
</dbReference>
<gene>
    <name evidence="4" type="ORF">EHS25_000740</name>
</gene>